<evidence type="ECO:0000313" key="3">
    <source>
        <dbReference type="EMBL" id="RMI42705.1"/>
    </source>
</evidence>
<dbReference type="Proteomes" id="UP000282674">
    <property type="component" value="Unassembled WGS sequence"/>
</dbReference>
<evidence type="ECO:0000256" key="1">
    <source>
        <dbReference type="SAM" id="MobiDB-lite"/>
    </source>
</evidence>
<organism evidence="3 4">
    <name type="scientific">Actinomadura harenae</name>
    <dbReference type="NCBI Taxonomy" id="2483351"/>
    <lineage>
        <taxon>Bacteria</taxon>
        <taxon>Bacillati</taxon>
        <taxon>Actinomycetota</taxon>
        <taxon>Actinomycetes</taxon>
        <taxon>Streptosporangiales</taxon>
        <taxon>Thermomonosporaceae</taxon>
        <taxon>Actinomadura</taxon>
    </lineage>
</organism>
<feature type="domain" description="Cwf19-like C-terminal" evidence="2">
    <location>
        <begin position="76"/>
        <end position="133"/>
    </location>
</feature>
<gene>
    <name evidence="3" type="ORF">EBO15_18885</name>
</gene>
<keyword evidence="4" id="KW-1185">Reference proteome</keyword>
<proteinExistence type="predicted"/>
<dbReference type="InterPro" id="IPR006768">
    <property type="entry name" value="Cwf19-like_C_dom-1"/>
</dbReference>
<dbReference type="EMBL" id="RFFG01000031">
    <property type="protein sequence ID" value="RMI42705.1"/>
    <property type="molecule type" value="Genomic_DNA"/>
</dbReference>
<evidence type="ECO:0000259" key="2">
    <source>
        <dbReference type="Pfam" id="PF04677"/>
    </source>
</evidence>
<sequence length="265" mass="27936">MCPYGQVLYRPGVRVVAARAAHGRPGRHRPGDGGGGMAAGRTTTDTTTHPDADCVLCPPLRFRLNAIAGLPGPDAVAAADDAFLLMPDLAPLTAGHLLLVSAGHLPCAGAFGPGLWERALAWRGAVARLYRRAYGDPSLLVLEHGPATPQGGGACVDHFHWHLLPGVTGVRALLAQDGLDGVPAGHAVLRERHRAGRSYLFVEESGIATVHPGDGVPSQYLRKAAATALRLPGPWRWQETFALPESKARFHDTMRSAADGLDFAA</sequence>
<dbReference type="AlphaFoldDB" id="A0A3M2M2J5"/>
<dbReference type="InterPro" id="IPR036265">
    <property type="entry name" value="HIT-like_sf"/>
</dbReference>
<reference evidence="3 4" key="1">
    <citation type="submission" date="2018-10" db="EMBL/GenBank/DDBJ databases">
        <title>Isolation from soil.</title>
        <authorList>
            <person name="Hu J."/>
        </authorList>
    </citation>
    <scope>NUCLEOTIDE SEQUENCE [LARGE SCALE GENOMIC DNA]</scope>
    <source>
        <strain evidence="3 4">NEAU-Ht49</strain>
    </source>
</reference>
<protein>
    <recommendedName>
        <fullName evidence="2">Cwf19-like C-terminal domain-containing protein</fullName>
    </recommendedName>
</protein>
<feature type="region of interest" description="Disordered" evidence="1">
    <location>
        <begin position="20"/>
        <end position="50"/>
    </location>
</feature>
<name>A0A3M2M2J5_9ACTN</name>
<evidence type="ECO:0000313" key="4">
    <source>
        <dbReference type="Proteomes" id="UP000282674"/>
    </source>
</evidence>
<dbReference type="Gene3D" id="3.30.428.10">
    <property type="entry name" value="HIT-like"/>
    <property type="match status" value="1"/>
</dbReference>
<comment type="caution">
    <text evidence="3">The sequence shown here is derived from an EMBL/GenBank/DDBJ whole genome shotgun (WGS) entry which is preliminary data.</text>
</comment>
<accession>A0A3M2M2J5</accession>
<feature type="compositionally biased region" description="Low complexity" evidence="1">
    <location>
        <begin position="39"/>
        <end position="49"/>
    </location>
</feature>
<dbReference type="Pfam" id="PF04677">
    <property type="entry name" value="CwfJ_C_1"/>
    <property type="match status" value="1"/>
</dbReference>
<dbReference type="SUPFAM" id="SSF54197">
    <property type="entry name" value="HIT-like"/>
    <property type="match status" value="1"/>
</dbReference>